<dbReference type="Gene3D" id="2.20.25.530">
    <property type="match status" value="1"/>
</dbReference>
<feature type="region of interest" description="Disordered" evidence="6">
    <location>
        <begin position="236"/>
        <end position="260"/>
    </location>
</feature>
<dbReference type="OrthoDB" id="29098at2759"/>
<reference evidence="9 10" key="1">
    <citation type="journal article" date="2014" name="Genome Biol. Evol.">
        <title>Comparative genomics and transcriptomics analyses reveal divergent lifestyle features of nematode endoparasitic fungus Hirsutella minnesotensis.</title>
        <authorList>
            <person name="Lai Y."/>
            <person name="Liu K."/>
            <person name="Zhang X."/>
            <person name="Zhang X."/>
            <person name="Li K."/>
            <person name="Wang N."/>
            <person name="Shu C."/>
            <person name="Wu Y."/>
            <person name="Wang C."/>
            <person name="Bushley K.E."/>
            <person name="Xiang M."/>
            <person name="Liu X."/>
        </authorList>
    </citation>
    <scope>NUCLEOTIDE SEQUENCE [LARGE SCALE GENOMIC DNA]</scope>
    <source>
        <strain evidence="9 10">3608</strain>
    </source>
</reference>
<feature type="region of interest" description="Disordered" evidence="6">
    <location>
        <begin position="382"/>
        <end position="419"/>
    </location>
</feature>
<dbReference type="Pfam" id="PF17745">
    <property type="entry name" value="Ydr279_N"/>
    <property type="match status" value="1"/>
</dbReference>
<feature type="domain" description="Ribonuclease H2 subunit B wHTH" evidence="7">
    <location>
        <begin position="127"/>
        <end position="340"/>
    </location>
</feature>
<feature type="region of interest" description="Disordered" evidence="6">
    <location>
        <begin position="266"/>
        <end position="285"/>
    </location>
</feature>
<dbReference type="InterPro" id="IPR041195">
    <property type="entry name" value="Rnh202_N"/>
</dbReference>
<evidence type="ECO:0000259" key="8">
    <source>
        <dbReference type="Pfam" id="PF17745"/>
    </source>
</evidence>
<dbReference type="AlphaFoldDB" id="A0A0F7ZUD4"/>
<evidence type="ECO:0000256" key="1">
    <source>
        <dbReference type="ARBA" id="ARBA00004123"/>
    </source>
</evidence>
<dbReference type="GO" id="GO:0005654">
    <property type="term" value="C:nucleoplasm"/>
    <property type="evidence" value="ECO:0007669"/>
    <property type="project" value="TreeGrafter"/>
</dbReference>
<evidence type="ECO:0000259" key="7">
    <source>
        <dbReference type="Pfam" id="PF09468"/>
    </source>
</evidence>
<dbReference type="CDD" id="cd09270">
    <property type="entry name" value="RNase_H2-B"/>
    <property type="match status" value="1"/>
</dbReference>
<evidence type="ECO:0000313" key="10">
    <source>
        <dbReference type="Proteomes" id="UP000054481"/>
    </source>
</evidence>
<dbReference type="GO" id="GO:0006401">
    <property type="term" value="P:RNA catabolic process"/>
    <property type="evidence" value="ECO:0007669"/>
    <property type="project" value="TreeGrafter"/>
</dbReference>
<evidence type="ECO:0000256" key="3">
    <source>
        <dbReference type="ARBA" id="ARBA00023242"/>
    </source>
</evidence>
<feature type="region of interest" description="Disordered" evidence="6">
    <location>
        <begin position="1"/>
        <end position="30"/>
    </location>
</feature>
<dbReference type="InterPro" id="IPR019024">
    <property type="entry name" value="RNase_H2_suB_wHTH"/>
</dbReference>
<organism evidence="9 10">
    <name type="scientific">Hirsutella minnesotensis 3608</name>
    <dbReference type="NCBI Taxonomy" id="1043627"/>
    <lineage>
        <taxon>Eukaryota</taxon>
        <taxon>Fungi</taxon>
        <taxon>Dikarya</taxon>
        <taxon>Ascomycota</taxon>
        <taxon>Pezizomycotina</taxon>
        <taxon>Sordariomycetes</taxon>
        <taxon>Hypocreomycetidae</taxon>
        <taxon>Hypocreales</taxon>
        <taxon>Ophiocordycipitaceae</taxon>
        <taxon>Hirsutella</taxon>
    </lineage>
</organism>
<evidence type="ECO:0000256" key="6">
    <source>
        <dbReference type="SAM" id="MobiDB-lite"/>
    </source>
</evidence>
<dbReference type="GO" id="GO:0032299">
    <property type="term" value="C:ribonuclease H2 complex"/>
    <property type="evidence" value="ECO:0007669"/>
    <property type="project" value="InterPro"/>
</dbReference>
<feature type="compositionally biased region" description="Polar residues" evidence="6">
    <location>
        <begin position="19"/>
        <end position="30"/>
    </location>
</feature>
<accession>A0A0F7ZUD4</accession>
<feature type="domain" description="Rnh202 triple barrel" evidence="8">
    <location>
        <begin position="40"/>
        <end position="124"/>
    </location>
</feature>
<feature type="compositionally biased region" description="Polar residues" evidence="6">
    <location>
        <begin position="248"/>
        <end position="260"/>
    </location>
</feature>
<proteinExistence type="predicted"/>
<dbReference type="PANTHER" id="PTHR13383:SF11">
    <property type="entry name" value="RIBONUCLEASE H2 SUBUNIT B"/>
    <property type="match status" value="1"/>
</dbReference>
<evidence type="ECO:0000256" key="5">
    <source>
        <dbReference type="ARBA" id="ARBA00033464"/>
    </source>
</evidence>
<dbReference type="InterPro" id="IPR040456">
    <property type="entry name" value="RNase_H2_suB"/>
</dbReference>
<sequence>MPRTRSAKTAPIEPAEAATQVTTSKITLASRSGPSPKLFILPKEATSDARIVCLPNPRHGRPARYLVCPKTGIYEFIKISAPKSDPRSWLIETRDKSENSSPDSTTVGAQTVSDADLFLATPIDPLFLVLPALAETKTSKTSDGRQQLFRSSDDYFDQLPEESSHFPQILCWPATRSLIESRMAAICDSVEAGDESVFRLSEEKLLQVMLDKARKMGEGGLPASMEDKFVKRALEAPIQLPSRESKTDGNSTPGDQGDSQETLITETADSQSSAVTKNSDTSITSHSTVATSLAGADEAADTVANAMEAPLDIVNLQRQRVSFDFICSNYVSQPIAARLQASLKASSRVDFSPLDDYLADIAKLRAEAVTAGAFSDYTNKRMRDEEEDEARAEKKRRLEEEKKRKASESRGVRELKKVNTSGMKKLSAFFKAK</sequence>
<dbReference type="PANTHER" id="PTHR13383">
    <property type="entry name" value="RIBONUCLEASE H2 SUBUNIT B"/>
    <property type="match status" value="1"/>
</dbReference>
<comment type="subcellular location">
    <subcellularLocation>
        <location evidence="1">Nucleus</location>
    </subcellularLocation>
</comment>
<dbReference type="EMBL" id="KQ030524">
    <property type="protein sequence ID" value="KJZ74668.1"/>
    <property type="molecule type" value="Genomic_DNA"/>
</dbReference>
<keyword evidence="3" id="KW-0539">Nucleus</keyword>
<dbReference type="Gene3D" id="1.10.20.120">
    <property type="match status" value="1"/>
</dbReference>
<comment type="function">
    <text evidence="4">Non catalytic subunit of RNase H2, an endonuclease that specifically degrades the RNA of RNA:DNA hybrids. Participates in DNA replication, possibly by mediating the removal of lagging-strand Okazaki fragment RNA primers during DNA replication. Mediates the excision of single ribonucleotides from DNA:RNA duplexes.</text>
</comment>
<keyword evidence="10" id="KW-1185">Reference proteome</keyword>
<feature type="compositionally biased region" description="Basic and acidic residues" evidence="6">
    <location>
        <begin position="396"/>
        <end position="417"/>
    </location>
</feature>
<dbReference type="Proteomes" id="UP000054481">
    <property type="component" value="Unassembled WGS sequence"/>
</dbReference>
<dbReference type="Pfam" id="PF09468">
    <property type="entry name" value="RNase_H2-Ydr279"/>
    <property type="match status" value="1"/>
</dbReference>
<evidence type="ECO:0000313" key="9">
    <source>
        <dbReference type="EMBL" id="KJZ74668.1"/>
    </source>
</evidence>
<evidence type="ECO:0000256" key="2">
    <source>
        <dbReference type="ARBA" id="ARBA00019062"/>
    </source>
</evidence>
<protein>
    <recommendedName>
        <fullName evidence="2">Ribonuclease H2 subunit B</fullName>
    </recommendedName>
    <alternativeName>
        <fullName evidence="5">Ribonuclease HI subunit B</fullName>
    </alternativeName>
</protein>
<evidence type="ECO:0000256" key="4">
    <source>
        <dbReference type="ARBA" id="ARBA00024778"/>
    </source>
</evidence>
<name>A0A0F7ZUD4_9HYPO</name>
<gene>
    <name evidence="9" type="ORF">HIM_06018</name>
</gene>